<name>A0A9P6QL11_9FUNG</name>
<dbReference type="EMBL" id="JAAAJB010000001">
    <property type="protein sequence ID" value="KAG0270657.1"/>
    <property type="molecule type" value="Genomic_DNA"/>
</dbReference>
<evidence type="ECO:0000313" key="3">
    <source>
        <dbReference type="EMBL" id="KAG0270657.1"/>
    </source>
</evidence>
<accession>A0A9P6QL11</accession>
<dbReference type="OrthoDB" id="2435195at2759"/>
<evidence type="ECO:0000256" key="1">
    <source>
        <dbReference type="SAM" id="MobiDB-lite"/>
    </source>
</evidence>
<reference evidence="3" key="1">
    <citation type="journal article" date="2020" name="Fungal Divers.">
        <title>Resolving the Mortierellaceae phylogeny through synthesis of multi-gene phylogenetics and phylogenomics.</title>
        <authorList>
            <person name="Vandepol N."/>
            <person name="Liber J."/>
            <person name="Desiro A."/>
            <person name="Na H."/>
            <person name="Kennedy M."/>
            <person name="Barry K."/>
            <person name="Grigoriev I.V."/>
            <person name="Miller A.N."/>
            <person name="O'Donnell K."/>
            <person name="Stajich J.E."/>
            <person name="Bonito G."/>
        </authorList>
    </citation>
    <scope>NUCLEOTIDE SEQUENCE</scope>
    <source>
        <strain evidence="3">BC1065</strain>
    </source>
</reference>
<dbReference type="Proteomes" id="UP000807716">
    <property type="component" value="Unassembled WGS sequence"/>
</dbReference>
<sequence length="314" mass="34907">MIIKSILVLACAAVALARGNAVLSRGIFLGKDTTEPGVTPLEIYKNPVNHATAASSIIRYISEDVKFSPHNASPAELNEVYKDWKYSIVRFKGFPMGSPPMAGDIKLEGGREKLEEQLKQRIDHIPDCEVLAREVAGMIPDYNDNRDLKVFTLSLLIVDKPEMPMGDDGFFFGGGGGGGGGGGRRPPHKPDAPRRPKNKVMVRMLTLELTLDTAILFKWVTVPDQQAHITYIELEVDQKFMALHAEGLAEKTTKSMTSVSDLMWYFTSPKKLAFADYGPTFDEQMFDGDDSQLPFVHSSLRHQGDPQLLEWLRL</sequence>
<proteinExistence type="predicted"/>
<dbReference type="AlphaFoldDB" id="A0A9P6QL11"/>
<feature type="region of interest" description="Disordered" evidence="1">
    <location>
        <begin position="174"/>
        <end position="196"/>
    </location>
</feature>
<evidence type="ECO:0000256" key="2">
    <source>
        <dbReference type="SAM" id="SignalP"/>
    </source>
</evidence>
<feature type="compositionally biased region" description="Gly residues" evidence="1">
    <location>
        <begin position="174"/>
        <end position="184"/>
    </location>
</feature>
<feature type="chain" id="PRO_5040375424" description="Amine oxidase" evidence="2">
    <location>
        <begin position="18"/>
        <end position="314"/>
    </location>
</feature>
<feature type="signal peptide" evidence="2">
    <location>
        <begin position="1"/>
        <end position="17"/>
    </location>
</feature>
<keyword evidence="4" id="KW-1185">Reference proteome</keyword>
<evidence type="ECO:0008006" key="5">
    <source>
        <dbReference type="Google" id="ProtNLM"/>
    </source>
</evidence>
<protein>
    <recommendedName>
        <fullName evidence="5">Amine oxidase</fullName>
    </recommendedName>
</protein>
<organism evidence="3 4">
    <name type="scientific">Actinomortierella ambigua</name>
    <dbReference type="NCBI Taxonomy" id="1343610"/>
    <lineage>
        <taxon>Eukaryota</taxon>
        <taxon>Fungi</taxon>
        <taxon>Fungi incertae sedis</taxon>
        <taxon>Mucoromycota</taxon>
        <taxon>Mortierellomycotina</taxon>
        <taxon>Mortierellomycetes</taxon>
        <taxon>Mortierellales</taxon>
        <taxon>Mortierellaceae</taxon>
        <taxon>Actinomortierella</taxon>
    </lineage>
</organism>
<comment type="caution">
    <text evidence="3">The sequence shown here is derived from an EMBL/GenBank/DDBJ whole genome shotgun (WGS) entry which is preliminary data.</text>
</comment>
<evidence type="ECO:0000313" key="4">
    <source>
        <dbReference type="Proteomes" id="UP000807716"/>
    </source>
</evidence>
<gene>
    <name evidence="3" type="ORF">DFQ27_000007</name>
</gene>
<keyword evidence="2" id="KW-0732">Signal</keyword>